<evidence type="ECO:0000259" key="8">
    <source>
        <dbReference type="Pfam" id="PF17103"/>
    </source>
</evidence>
<dbReference type="PANTHER" id="PTHR24045">
    <property type="match status" value="1"/>
</dbReference>
<dbReference type="RefSeq" id="WP_195002016.1">
    <property type="nucleotide sequence ID" value="NZ_JADLQN010000001.1"/>
</dbReference>
<comment type="similarity">
    <text evidence="1">Belongs to the stealth family.</text>
</comment>
<dbReference type="InterPro" id="IPR031357">
    <property type="entry name" value="Stealth_CR3"/>
</dbReference>
<evidence type="ECO:0000256" key="3">
    <source>
        <dbReference type="ARBA" id="ARBA00023169"/>
    </source>
</evidence>
<evidence type="ECO:0000259" key="6">
    <source>
        <dbReference type="Pfam" id="PF17101"/>
    </source>
</evidence>
<dbReference type="EMBL" id="JADLQN010000001">
    <property type="protein sequence ID" value="MBF6355426.1"/>
    <property type="molecule type" value="Genomic_DNA"/>
</dbReference>
<evidence type="ECO:0000256" key="1">
    <source>
        <dbReference type="ARBA" id="ARBA00007583"/>
    </source>
</evidence>
<evidence type="ECO:0000259" key="5">
    <source>
        <dbReference type="Pfam" id="PF11380"/>
    </source>
</evidence>
<dbReference type="Pfam" id="PF17101">
    <property type="entry name" value="Stealth_CR1"/>
    <property type="match status" value="1"/>
</dbReference>
<dbReference type="InterPro" id="IPR031358">
    <property type="entry name" value="Stealth_CR1"/>
</dbReference>
<feature type="compositionally biased region" description="Basic and acidic residues" evidence="4">
    <location>
        <begin position="466"/>
        <end position="476"/>
    </location>
</feature>
<dbReference type="Pfam" id="PF17102">
    <property type="entry name" value="Stealth_CR3"/>
    <property type="match status" value="1"/>
</dbReference>
<accession>A0ABS0DAE4</accession>
<comment type="caution">
    <text evidence="9">The sequence shown here is derived from an EMBL/GenBank/DDBJ whole genome shotgun (WGS) entry which is preliminary data.</text>
</comment>
<dbReference type="InterPro" id="IPR047141">
    <property type="entry name" value="Stealth"/>
</dbReference>
<keyword evidence="10" id="KW-1185">Reference proteome</keyword>
<organism evidence="9 10">
    <name type="scientific">Nocardia higoensis</name>
    <dbReference type="NCBI Taxonomy" id="228599"/>
    <lineage>
        <taxon>Bacteria</taxon>
        <taxon>Bacillati</taxon>
        <taxon>Actinomycetota</taxon>
        <taxon>Actinomycetes</taxon>
        <taxon>Mycobacteriales</taxon>
        <taxon>Nocardiaceae</taxon>
        <taxon>Nocardia</taxon>
    </lineage>
</organism>
<dbReference type="InterPro" id="IPR021520">
    <property type="entry name" value="Stealth_CR2"/>
</dbReference>
<dbReference type="InterPro" id="IPR031356">
    <property type="entry name" value="Stealth_CR4"/>
</dbReference>
<proteinExistence type="inferred from homology"/>
<feature type="domain" description="Stealth protein CR2 conserved region 2" evidence="5">
    <location>
        <begin position="195"/>
        <end position="298"/>
    </location>
</feature>
<gene>
    <name evidence="9" type="ORF">IU449_12875</name>
</gene>
<protein>
    <submittedName>
        <fullName evidence="9">Stealth family protein</fullName>
    </submittedName>
</protein>
<dbReference type="Proteomes" id="UP000707731">
    <property type="component" value="Unassembled WGS sequence"/>
</dbReference>
<dbReference type="PANTHER" id="PTHR24045:SF0">
    <property type="entry name" value="N-ACETYLGLUCOSAMINE-1-PHOSPHOTRANSFERASE SUBUNITS ALPHA_BETA"/>
    <property type="match status" value="1"/>
</dbReference>
<dbReference type="Pfam" id="PF11380">
    <property type="entry name" value="Stealth_CR2"/>
    <property type="match status" value="1"/>
</dbReference>
<dbReference type="Pfam" id="PF17103">
    <property type="entry name" value="Stealth_CR4"/>
    <property type="match status" value="1"/>
</dbReference>
<reference evidence="9 10" key="1">
    <citation type="submission" date="2020-10" db="EMBL/GenBank/DDBJ databases">
        <title>Identification of Nocardia species via Next-generation sequencing and recognition of intraspecies genetic diversity.</title>
        <authorList>
            <person name="Li P."/>
            <person name="Li P."/>
            <person name="Lu B."/>
        </authorList>
    </citation>
    <scope>NUCLEOTIDE SEQUENCE [LARGE SCALE GENOMIC DNA]</scope>
    <source>
        <strain evidence="9 10">BJ06-0143</strain>
    </source>
</reference>
<evidence type="ECO:0000313" key="10">
    <source>
        <dbReference type="Proteomes" id="UP000707731"/>
    </source>
</evidence>
<feature type="domain" description="Stealth protein CR1 conserved region 1" evidence="6">
    <location>
        <begin position="157"/>
        <end position="178"/>
    </location>
</feature>
<feature type="region of interest" description="Disordered" evidence="4">
    <location>
        <begin position="463"/>
        <end position="483"/>
    </location>
</feature>
<keyword evidence="2" id="KW-0808">Transferase</keyword>
<feature type="domain" description="Stealth protein CR4 conserved region 4" evidence="8">
    <location>
        <begin position="420"/>
        <end position="474"/>
    </location>
</feature>
<feature type="domain" description="Stealth protein CR3 conserved region 3" evidence="7">
    <location>
        <begin position="345"/>
        <end position="391"/>
    </location>
</feature>
<evidence type="ECO:0000256" key="2">
    <source>
        <dbReference type="ARBA" id="ARBA00022679"/>
    </source>
</evidence>
<evidence type="ECO:0000313" key="9">
    <source>
        <dbReference type="EMBL" id="MBF6355426.1"/>
    </source>
</evidence>
<evidence type="ECO:0000256" key="4">
    <source>
        <dbReference type="SAM" id="MobiDB-lite"/>
    </source>
</evidence>
<sequence>MVYRPSGAQGPTGPVAGNLVYSQAVVADLIWLREQFDAAGVPFLLIRDRDHRLILAADASHREITDRLTAAAQAAGFLCDTVSCGVLRLGRDLDPAHHIELELWEYHGDTVSCPRPNALTRTVFDLADVEFADISLFDHQWPTLAGMFAPHAGDVDFDIDIVFSWVDGSDPELRARRAGMMAQVVVGEGDDADARIRQIDELRFALRSVHKNAPWIRRIFIATDSRPPAWLAEHPKVTIVRAVDHFADVSGLPTFNSHAVESQLQHIDGLSEYFLYSNDDMFIARPVRPSMFFTPGGISRFVEADLRIGPGVSNERRSGYENAARVNRALLAERFGHLITRHLEHTPVPLRRSVLREMEARFPEDFARTSHSRFRSATDISVTNSLYHYYALFTGRAVPQETVRFRYVDTTLRRGLALLDDLAERRDLDFFCLNDSSFPEIPESERVREVSRFLADYFPDPAPWERVSEPARHQRVEPTAGAA</sequence>
<keyword evidence="3" id="KW-0270">Exopolysaccharide synthesis</keyword>
<name>A0ABS0DAE4_9NOCA</name>
<evidence type="ECO:0000259" key="7">
    <source>
        <dbReference type="Pfam" id="PF17102"/>
    </source>
</evidence>